<keyword evidence="3 4" id="KW-1015">Disulfide bond</keyword>
<evidence type="ECO:0000256" key="2">
    <source>
        <dbReference type="ARBA" id="ARBA00022737"/>
    </source>
</evidence>
<dbReference type="Pfam" id="PF00530">
    <property type="entry name" value="SRCR"/>
    <property type="match status" value="2"/>
</dbReference>
<dbReference type="PRINTS" id="PR00258">
    <property type="entry name" value="SPERACTRCPTR"/>
</dbReference>
<feature type="disulfide bond" evidence="4">
    <location>
        <begin position="205"/>
        <end position="215"/>
    </location>
</feature>
<comment type="caution">
    <text evidence="4">Lacks conserved residue(s) required for the propagation of feature annotation.</text>
</comment>
<feature type="domain" description="CUB" evidence="5">
    <location>
        <begin position="236"/>
        <end position="293"/>
    </location>
</feature>
<evidence type="ECO:0000313" key="7">
    <source>
        <dbReference type="EMBL" id="KAH3792351.1"/>
    </source>
</evidence>
<keyword evidence="1" id="KW-0732">Signal</keyword>
<dbReference type="SUPFAM" id="SSF49854">
    <property type="entry name" value="Spermadhesin, CUB domain"/>
    <property type="match status" value="1"/>
</dbReference>
<dbReference type="InterPro" id="IPR001190">
    <property type="entry name" value="SRCR"/>
</dbReference>
<dbReference type="PANTHER" id="PTHR19331">
    <property type="entry name" value="SCAVENGER RECEPTOR DOMAIN-CONTAINING"/>
    <property type="match status" value="1"/>
</dbReference>
<dbReference type="PANTHER" id="PTHR19331:SF487">
    <property type="entry name" value="SOLUBLE SCAVENGER RECEPTOR CYSTEINE-RICH DOMAIN-CONTAINING PROTEIN SSC5D"/>
    <property type="match status" value="1"/>
</dbReference>
<evidence type="ECO:0000256" key="1">
    <source>
        <dbReference type="ARBA" id="ARBA00022729"/>
    </source>
</evidence>
<dbReference type="SUPFAM" id="SSF56487">
    <property type="entry name" value="SRCR-like"/>
    <property type="match status" value="2"/>
</dbReference>
<evidence type="ECO:0000259" key="6">
    <source>
        <dbReference type="PROSITE" id="PS50287"/>
    </source>
</evidence>
<dbReference type="Gene3D" id="2.60.120.290">
    <property type="entry name" value="Spermadhesin, CUB domain"/>
    <property type="match status" value="1"/>
</dbReference>
<dbReference type="PROSITE" id="PS01180">
    <property type="entry name" value="CUB"/>
    <property type="match status" value="1"/>
</dbReference>
<gene>
    <name evidence="7" type="ORF">DPMN_145845</name>
</gene>
<evidence type="ECO:0000256" key="3">
    <source>
        <dbReference type="ARBA" id="ARBA00023157"/>
    </source>
</evidence>
<dbReference type="GO" id="GO:0016020">
    <property type="term" value="C:membrane"/>
    <property type="evidence" value="ECO:0007669"/>
    <property type="project" value="InterPro"/>
</dbReference>
<protein>
    <recommendedName>
        <fullName evidence="9">Deleted in malignant brain tumors 1 protein-like</fullName>
    </recommendedName>
</protein>
<dbReference type="CDD" id="cd00041">
    <property type="entry name" value="CUB"/>
    <property type="match status" value="1"/>
</dbReference>
<comment type="caution">
    <text evidence="7">The sequence shown here is derived from an EMBL/GenBank/DDBJ whole genome shotgun (WGS) entry which is preliminary data.</text>
</comment>
<dbReference type="EMBL" id="JAIWYP010000007">
    <property type="protein sequence ID" value="KAH3792351.1"/>
    <property type="molecule type" value="Genomic_DNA"/>
</dbReference>
<name>A0A9D4IXX2_DREPO</name>
<sequence>MCRMNTRVHTETCGNHNQAGVECNPTNISLSGVRLVDGPGPWNVRLEVRSNGGWGSVCYDSWKPANANVVCETLRYSLVNASVMSYPISRGLTSMFAGSLMCNDTVRNLGQCLMDYDIFNCSKTRAHAVGVDCSGGLSVSLGNPGNFSGQVFIHTGNGDKWSVCASALNTSSAAVLCSTAGFQQTRPNISTVMSQVPVLFSDIACDGWESHVLQCSTSNGSTGCYDKAAVDCFNGCVQFFGGTSGTFTSPRYSGYPPNTDCLYVITNAAGQPTKLAFTDLDLAGDGDVVKLCK</sequence>
<dbReference type="Proteomes" id="UP000828390">
    <property type="component" value="Unassembled WGS sequence"/>
</dbReference>
<dbReference type="SMART" id="SM00202">
    <property type="entry name" value="SR"/>
    <property type="match status" value="1"/>
</dbReference>
<evidence type="ECO:0008006" key="9">
    <source>
        <dbReference type="Google" id="ProtNLM"/>
    </source>
</evidence>
<dbReference type="PROSITE" id="PS50287">
    <property type="entry name" value="SRCR_2"/>
    <property type="match status" value="2"/>
</dbReference>
<feature type="domain" description="SRCR" evidence="6">
    <location>
        <begin position="33"/>
        <end position="134"/>
    </location>
</feature>
<keyword evidence="2" id="KW-0677">Repeat</keyword>
<evidence type="ECO:0000259" key="5">
    <source>
        <dbReference type="PROSITE" id="PS01180"/>
    </source>
</evidence>
<keyword evidence="8" id="KW-1185">Reference proteome</keyword>
<feature type="disulfide bond" evidence="4">
    <location>
        <begin position="102"/>
        <end position="112"/>
    </location>
</feature>
<evidence type="ECO:0000313" key="8">
    <source>
        <dbReference type="Proteomes" id="UP000828390"/>
    </source>
</evidence>
<dbReference type="InterPro" id="IPR036772">
    <property type="entry name" value="SRCR-like_dom_sf"/>
</dbReference>
<dbReference type="Gene3D" id="3.10.250.10">
    <property type="entry name" value="SRCR-like domain"/>
    <property type="match status" value="2"/>
</dbReference>
<dbReference type="InterPro" id="IPR035914">
    <property type="entry name" value="Sperma_CUB_dom_sf"/>
</dbReference>
<dbReference type="Pfam" id="PF00431">
    <property type="entry name" value="CUB"/>
    <property type="match status" value="1"/>
</dbReference>
<evidence type="ECO:0000256" key="4">
    <source>
        <dbReference type="PROSITE-ProRule" id="PRU00196"/>
    </source>
</evidence>
<dbReference type="AlphaFoldDB" id="A0A9D4IXX2"/>
<organism evidence="7 8">
    <name type="scientific">Dreissena polymorpha</name>
    <name type="common">Zebra mussel</name>
    <name type="synonym">Mytilus polymorpha</name>
    <dbReference type="NCBI Taxonomy" id="45954"/>
    <lineage>
        <taxon>Eukaryota</taxon>
        <taxon>Metazoa</taxon>
        <taxon>Spiralia</taxon>
        <taxon>Lophotrochozoa</taxon>
        <taxon>Mollusca</taxon>
        <taxon>Bivalvia</taxon>
        <taxon>Autobranchia</taxon>
        <taxon>Heteroconchia</taxon>
        <taxon>Euheterodonta</taxon>
        <taxon>Imparidentia</taxon>
        <taxon>Neoheterodontei</taxon>
        <taxon>Myida</taxon>
        <taxon>Dreissenoidea</taxon>
        <taxon>Dreissenidae</taxon>
        <taxon>Dreissena</taxon>
    </lineage>
</organism>
<reference evidence="7" key="1">
    <citation type="journal article" date="2019" name="bioRxiv">
        <title>The Genome of the Zebra Mussel, Dreissena polymorpha: A Resource for Invasive Species Research.</title>
        <authorList>
            <person name="McCartney M.A."/>
            <person name="Auch B."/>
            <person name="Kono T."/>
            <person name="Mallez S."/>
            <person name="Zhang Y."/>
            <person name="Obille A."/>
            <person name="Becker A."/>
            <person name="Abrahante J.E."/>
            <person name="Garbe J."/>
            <person name="Badalamenti J.P."/>
            <person name="Herman A."/>
            <person name="Mangelson H."/>
            <person name="Liachko I."/>
            <person name="Sullivan S."/>
            <person name="Sone E.D."/>
            <person name="Koren S."/>
            <person name="Silverstein K.A.T."/>
            <person name="Beckman K.B."/>
            <person name="Gohl D.M."/>
        </authorList>
    </citation>
    <scope>NUCLEOTIDE SEQUENCE</scope>
    <source>
        <strain evidence="7">Duluth1</strain>
        <tissue evidence="7">Whole animal</tissue>
    </source>
</reference>
<dbReference type="InterPro" id="IPR000859">
    <property type="entry name" value="CUB_dom"/>
</dbReference>
<feature type="domain" description="SRCR" evidence="6">
    <location>
        <begin position="137"/>
        <end position="233"/>
    </location>
</feature>
<proteinExistence type="predicted"/>
<accession>A0A9D4IXX2</accession>
<reference evidence="7" key="2">
    <citation type="submission" date="2020-11" db="EMBL/GenBank/DDBJ databases">
        <authorList>
            <person name="McCartney M.A."/>
            <person name="Auch B."/>
            <person name="Kono T."/>
            <person name="Mallez S."/>
            <person name="Becker A."/>
            <person name="Gohl D.M."/>
            <person name="Silverstein K.A.T."/>
            <person name="Koren S."/>
            <person name="Bechman K.B."/>
            <person name="Herman A."/>
            <person name="Abrahante J.E."/>
            <person name="Garbe J."/>
        </authorList>
    </citation>
    <scope>NUCLEOTIDE SEQUENCE</scope>
    <source>
        <strain evidence="7">Duluth1</strain>
        <tissue evidence="7">Whole animal</tissue>
    </source>
</reference>